<organism evidence="1 2">
    <name type="scientific">Pseudohaliea rubra DSM 19751</name>
    <dbReference type="NCBI Taxonomy" id="1265313"/>
    <lineage>
        <taxon>Bacteria</taxon>
        <taxon>Pseudomonadati</taxon>
        <taxon>Pseudomonadota</taxon>
        <taxon>Gammaproteobacteria</taxon>
        <taxon>Cellvibrionales</taxon>
        <taxon>Halieaceae</taxon>
        <taxon>Pseudohaliea</taxon>
    </lineage>
</organism>
<proteinExistence type="predicted"/>
<reference evidence="1 2" key="1">
    <citation type="journal article" date="2014" name="Genome Announc.">
        <title>Genome Sequence of Gammaproteobacterial Pseudohaliea rubra Type Strain DSM 19751, Isolated from Coastal Seawater of the Mediterranean Sea.</title>
        <authorList>
            <person name="Spring S."/>
            <person name="Fiebig A."/>
            <person name="Riedel T."/>
            <person name="Goker M."/>
            <person name="Klenk H.P."/>
        </authorList>
    </citation>
    <scope>NUCLEOTIDE SEQUENCE [LARGE SCALE GENOMIC DNA]</scope>
    <source>
        <strain evidence="1 2">DSM 19751</strain>
    </source>
</reference>
<name>A0A095XVI8_9GAMM</name>
<dbReference type="Proteomes" id="UP000029640">
    <property type="component" value="Unassembled WGS sequence"/>
</dbReference>
<sequence>MLDNAFDALAPQGGGKAFGLCGRPLFDLAGCESGTANT</sequence>
<dbReference type="AlphaFoldDB" id="A0A095XVI8"/>
<keyword evidence="2" id="KW-1185">Reference proteome</keyword>
<evidence type="ECO:0000313" key="1">
    <source>
        <dbReference type="EMBL" id="KGE03691.1"/>
    </source>
</evidence>
<comment type="caution">
    <text evidence="1">The sequence shown here is derived from an EMBL/GenBank/DDBJ whole genome shotgun (WGS) entry which is preliminary data.</text>
</comment>
<dbReference type="HOGENOM" id="CLU_3328617_0_0_6"/>
<evidence type="ECO:0000313" key="2">
    <source>
        <dbReference type="Proteomes" id="UP000029640"/>
    </source>
</evidence>
<dbReference type="EMBL" id="AUVB01000052">
    <property type="protein sequence ID" value="KGE03691.1"/>
    <property type="molecule type" value="Genomic_DNA"/>
</dbReference>
<dbReference type="STRING" id="1265313.HRUBRA_01718"/>
<protein>
    <submittedName>
        <fullName evidence="1">Uncharacterized protein</fullName>
    </submittedName>
</protein>
<gene>
    <name evidence="1" type="ORF">HRUBRA_01718</name>
</gene>
<accession>A0A095XVI8</accession>